<dbReference type="PROSITE" id="PS50011">
    <property type="entry name" value="PROTEIN_KINASE_DOM"/>
    <property type="match status" value="1"/>
</dbReference>
<dbReference type="Pfam" id="PF00069">
    <property type="entry name" value="Pkinase"/>
    <property type="match status" value="1"/>
</dbReference>
<gene>
    <name evidence="6" type="ORF">RHS04_07141</name>
</gene>
<sequence length="355" mass="39547">MEEPSTLSAMLMCGAKTCPHYDIYIDIVEAKTVDFKDVNLSDNGRPLSYINGNARIIRATLPSRTNQVGIKCIPKKSGEEEYKRQCRALERELAVWCYLNNPNTLPLSGIVTLDHGFNIFMSPSAIFDFYGHGDITMYIRSHHKPDELDRARLVSDDTGLHRVQDDDYYGLFGPRCYQLYDVTKGLAYIHSQGIVHGDIKTANVVIDPTSRAQICDFGSAHVLKCSGCIAGPPIQFYSLKSQLYLSPELSMDGDRDPPTTQASDVWALGCAMLEVQVGRLPYSDENGRYVERLAMQRQAAGEMPAGEEAFPPNTISHAIGLVALECWIEDPGDRPTAQDVLDMLREAFRSFDVPL</sequence>
<keyword evidence="6" id="KW-0675">Receptor</keyword>
<dbReference type="PANTHER" id="PTHR48016">
    <property type="entry name" value="MAP KINASE KINASE KINASE SSK2-RELATED-RELATED"/>
    <property type="match status" value="1"/>
</dbReference>
<evidence type="ECO:0000256" key="3">
    <source>
        <dbReference type="ARBA" id="ARBA00022777"/>
    </source>
</evidence>
<dbReference type="GO" id="GO:0004672">
    <property type="term" value="F:protein kinase activity"/>
    <property type="evidence" value="ECO:0007669"/>
    <property type="project" value="InterPro"/>
</dbReference>
<dbReference type="PANTHER" id="PTHR48016:SF56">
    <property type="entry name" value="MAPKK KINASE"/>
    <property type="match status" value="1"/>
</dbReference>
<dbReference type="InterPro" id="IPR011009">
    <property type="entry name" value="Kinase-like_dom_sf"/>
</dbReference>
<dbReference type="Proteomes" id="UP000650582">
    <property type="component" value="Unassembled WGS sequence"/>
</dbReference>
<feature type="domain" description="Protein kinase" evidence="5">
    <location>
        <begin position="35"/>
        <end position="348"/>
    </location>
</feature>
<evidence type="ECO:0000256" key="2">
    <source>
        <dbReference type="ARBA" id="ARBA00022741"/>
    </source>
</evidence>
<dbReference type="Gene3D" id="1.10.510.10">
    <property type="entry name" value="Transferase(Phosphotransferase) domain 1"/>
    <property type="match status" value="1"/>
</dbReference>
<organism evidence="6 7">
    <name type="scientific">Rhizoctonia solani</name>
    <dbReference type="NCBI Taxonomy" id="456999"/>
    <lineage>
        <taxon>Eukaryota</taxon>
        <taxon>Fungi</taxon>
        <taxon>Dikarya</taxon>
        <taxon>Basidiomycota</taxon>
        <taxon>Agaricomycotina</taxon>
        <taxon>Agaricomycetes</taxon>
        <taxon>Cantharellales</taxon>
        <taxon>Ceratobasidiaceae</taxon>
        <taxon>Rhizoctonia</taxon>
    </lineage>
</organism>
<evidence type="ECO:0000256" key="1">
    <source>
        <dbReference type="ARBA" id="ARBA00022679"/>
    </source>
</evidence>
<dbReference type="InterPro" id="IPR050538">
    <property type="entry name" value="MAP_kinase_kinase_kinase"/>
</dbReference>
<proteinExistence type="predicted"/>
<keyword evidence="1" id="KW-0808">Transferase</keyword>
<dbReference type="SUPFAM" id="SSF56112">
    <property type="entry name" value="Protein kinase-like (PK-like)"/>
    <property type="match status" value="1"/>
</dbReference>
<comment type="caution">
    <text evidence="6">The sequence shown here is derived from an EMBL/GenBank/DDBJ whole genome shotgun (WGS) entry which is preliminary data.</text>
</comment>
<dbReference type="AlphaFoldDB" id="A0A8H7H4D5"/>
<evidence type="ECO:0000256" key="4">
    <source>
        <dbReference type="ARBA" id="ARBA00022840"/>
    </source>
</evidence>
<accession>A0A8H7H4D5</accession>
<dbReference type="GO" id="GO:0005524">
    <property type="term" value="F:ATP binding"/>
    <property type="evidence" value="ECO:0007669"/>
    <property type="project" value="UniProtKB-KW"/>
</dbReference>
<keyword evidence="3" id="KW-0418">Kinase</keyword>
<evidence type="ECO:0000313" key="6">
    <source>
        <dbReference type="EMBL" id="KAF8674570.1"/>
    </source>
</evidence>
<name>A0A8H7H4D5_9AGAM</name>
<dbReference type="EMBL" id="JACYCC010000130">
    <property type="protein sequence ID" value="KAF8674570.1"/>
    <property type="molecule type" value="Genomic_DNA"/>
</dbReference>
<dbReference type="InterPro" id="IPR000719">
    <property type="entry name" value="Prot_kinase_dom"/>
</dbReference>
<keyword evidence="4" id="KW-0067">ATP-binding</keyword>
<protein>
    <submittedName>
        <fullName evidence="6">Ephrin receptor</fullName>
    </submittedName>
</protein>
<keyword evidence="2" id="KW-0547">Nucleotide-binding</keyword>
<evidence type="ECO:0000313" key="7">
    <source>
        <dbReference type="Proteomes" id="UP000650582"/>
    </source>
</evidence>
<evidence type="ECO:0000259" key="5">
    <source>
        <dbReference type="PROSITE" id="PS50011"/>
    </source>
</evidence>
<dbReference type="PROSITE" id="PS00108">
    <property type="entry name" value="PROTEIN_KINASE_ST"/>
    <property type="match status" value="1"/>
</dbReference>
<dbReference type="InterPro" id="IPR008271">
    <property type="entry name" value="Ser/Thr_kinase_AS"/>
</dbReference>
<dbReference type="GO" id="GO:0000165">
    <property type="term" value="P:MAPK cascade"/>
    <property type="evidence" value="ECO:0007669"/>
    <property type="project" value="UniProtKB-ARBA"/>
</dbReference>
<dbReference type="SMART" id="SM00220">
    <property type="entry name" value="S_TKc"/>
    <property type="match status" value="1"/>
</dbReference>
<reference evidence="6" key="1">
    <citation type="submission" date="2020-09" db="EMBL/GenBank/DDBJ databases">
        <title>Comparative genome analyses of four rice-infecting Rhizoctonia solani isolates reveal extensive enrichment of homogalacturonan modification genes.</title>
        <authorList>
            <person name="Lee D.-Y."/>
            <person name="Jeon J."/>
            <person name="Kim K.-T."/>
            <person name="Cheong K."/>
            <person name="Song H."/>
            <person name="Choi G."/>
            <person name="Ko J."/>
            <person name="Opiyo S.O."/>
            <person name="Zuo S."/>
            <person name="Madhav S."/>
            <person name="Lee Y.-H."/>
            <person name="Wang G.-L."/>
        </authorList>
    </citation>
    <scope>NUCLEOTIDE SEQUENCE</scope>
    <source>
        <strain evidence="6">AG1-IA YN-7</strain>
    </source>
</reference>